<feature type="domain" description="Disease resistance protein RPS4B/Roq1-like leucine-rich repeats" evidence="8">
    <location>
        <begin position="729"/>
        <end position="883"/>
    </location>
</feature>
<name>A0A2N9GV40_FAGSY</name>
<dbReference type="SUPFAM" id="SSF52047">
    <property type="entry name" value="RNI-like"/>
    <property type="match status" value="1"/>
</dbReference>
<feature type="domain" description="Disease resistance R13L4/SHOC-2-like LRR" evidence="9">
    <location>
        <begin position="498"/>
        <end position="580"/>
    </location>
</feature>
<feature type="domain" description="Disease resistance R13L4/SHOC-2-like LRR" evidence="9">
    <location>
        <begin position="640"/>
        <end position="722"/>
    </location>
</feature>
<dbReference type="InterPro" id="IPR000157">
    <property type="entry name" value="TIR_dom"/>
</dbReference>
<feature type="domain" description="TIR" evidence="6">
    <location>
        <begin position="2"/>
        <end position="80"/>
    </location>
</feature>
<dbReference type="InterPro" id="IPR044974">
    <property type="entry name" value="Disease_R_plants"/>
</dbReference>
<dbReference type="PANTHER" id="PTHR11017">
    <property type="entry name" value="LEUCINE-RICH REPEAT-CONTAINING PROTEIN"/>
    <property type="match status" value="1"/>
</dbReference>
<dbReference type="InterPro" id="IPR003591">
    <property type="entry name" value="Leu-rich_rpt_typical-subtyp"/>
</dbReference>
<dbReference type="GO" id="GO:0043531">
    <property type="term" value="F:ADP binding"/>
    <property type="evidence" value="ECO:0007669"/>
    <property type="project" value="InterPro"/>
</dbReference>
<keyword evidence="2" id="KW-0677">Repeat</keyword>
<accession>A0A2N9GV40</accession>
<evidence type="ECO:0000256" key="3">
    <source>
        <dbReference type="ARBA" id="ARBA00022821"/>
    </source>
</evidence>
<evidence type="ECO:0000256" key="2">
    <source>
        <dbReference type="ARBA" id="ARBA00022737"/>
    </source>
</evidence>
<dbReference type="GO" id="GO:0007165">
    <property type="term" value="P:signal transduction"/>
    <property type="evidence" value="ECO:0007669"/>
    <property type="project" value="InterPro"/>
</dbReference>
<evidence type="ECO:0000313" key="10">
    <source>
        <dbReference type="EMBL" id="SPD03383.1"/>
    </source>
</evidence>
<feature type="domain" description="NB-ARC" evidence="5">
    <location>
        <begin position="107"/>
        <end position="256"/>
    </location>
</feature>
<dbReference type="Pfam" id="PF01582">
    <property type="entry name" value="TIR"/>
    <property type="match status" value="1"/>
</dbReference>
<dbReference type="PROSITE" id="PS51450">
    <property type="entry name" value="LRR"/>
    <property type="match status" value="2"/>
</dbReference>
<dbReference type="InterPro" id="IPR027417">
    <property type="entry name" value="P-loop_NTPase"/>
</dbReference>
<evidence type="ECO:0000259" key="6">
    <source>
        <dbReference type="Pfam" id="PF01582"/>
    </source>
</evidence>
<dbReference type="Pfam" id="PF23598">
    <property type="entry name" value="LRR_14"/>
    <property type="match status" value="3"/>
</dbReference>
<dbReference type="InterPro" id="IPR001611">
    <property type="entry name" value="Leu-rich_rpt"/>
</dbReference>
<dbReference type="InterPro" id="IPR032675">
    <property type="entry name" value="LRR_dom_sf"/>
</dbReference>
<evidence type="ECO:0000256" key="1">
    <source>
        <dbReference type="ARBA" id="ARBA00022614"/>
    </source>
</evidence>
<keyword evidence="3" id="KW-0611">Plant defense</keyword>
<dbReference type="InterPro" id="IPR010404">
    <property type="entry name" value="CpcT/CpeT"/>
</dbReference>
<dbReference type="PRINTS" id="PR00364">
    <property type="entry name" value="DISEASERSIST"/>
</dbReference>
<evidence type="ECO:0000256" key="4">
    <source>
        <dbReference type="SAM" id="MobiDB-lite"/>
    </source>
</evidence>
<sequence>MGMRVLPVFYDVEPSDVRKQLGTFAQAFIEHEKRFKEKVKLWRAALSHVGNLAGWTVMDSYQSEVIKSIVGQISRNLNYEYSDIIEGFVGIDSRVVELESYLAVGVNDVRFIGIWAMGGMGKTTLARVVYQMVSQEFEACCFIDDVRAKDGLILLQQLISKILMEKIDNTFEGVLMIKRRLCHKKILLVLDDVDKLDQIEMLVGKRTWFGPGSRIIITTRDVHLLNRQGVDIIYEVKELNDEEAHKLFCLKAFTKEHVPYGYLELAQGFISHAGGLPLALEELIDKSLLKVLDNDILWMHDLLEEMGKYIVHQECPNEPGKRSRLWCYKDIDNILKKDRGTEAVQAIDVRGIYPKNNGSFDKLKFIDLTDSSKLIVTPNFIGVPNLEKLVLTRCTNLHELHPSIRMLKKLVLLNLQCCEKLTHLPSKFEMESLVSLELSGCSNVKRIPEFAGNMNFLQNLSLNETAITELPSSVACLTGLSFLNLRYCKNLVCLPSTFCSLKSLKSLNLSGCSKFDNLPKNLGNLKGLKMLFLDGTSIRELPSSIECLIDLTCLHLGNCKHLVCLPNTICNFKSLTRLNLSGCPKLDDLPENLGIFKGLIDLDLSETAIKWLPSSVEHLTSLIYLHMLDCKHFVWLPYTICNLKSLTYINLSGCSKFENLPENLGKLEGLEVLRLSKTAIKKLPPSVKRLIGLVSLSLDYCKNLVCLPSTICNLKSLEFIDLSGCSKFDNLPENLGNAKGLKKLNLSGTAIKEVPSSIVLLENLEELYIHGCKGPSYSFYPESTSHDPLGLLLPLSLSGLHSLTELDLSDCNIWAIPNDIGCLYSLLELNLSGNNFVSLPKSISKLPHLIFLCLEGCKRLRALPDVLSNTYNVKLNYCTLLERLPEPQKEPIGSYHTDLRLECLNCFKLVNNIQGHNGTIADRFSMIIPGREIPKWFSNGSQLEIEISTESVEVEKIKVRLVHEKDIEDLNNSVTLYEFLGLLHHDPYNLAAEGTKNKRRHDDDDDEDDDDGAGPSGEGYYNEEPYPKRIQRLIFDSDESSESELEGYDYEITADGTASSIEDQKALNTRLCTQGSADLVTESTRNKRSHDEDDGAGPSGEGYSNEEPQPKRIQRLGGIWSKRIFSLLYLFHWQRLCQDLPKGLRMDIAEHLTTLYLKHCECGKRCLYEGSTPPGGFRNSWNGATYCTSELAMEKNNEGAMMTTQNQVWGAKEGHYEFKPIPASSFNDIFFDFCNKLGLCPKFDNLPENLGNFEGLKDLYLSGTAIKKLPSSIECLTSLTILIIKDCNHLVCLPSTICNLKSLRNLDLFGCSKFDNLPENLGNIKGMEQLTLSGTAIKELPSSVEGLTSLWCLTLRNCKNLVCLPSTICNLKSLRNLDLFGCSKFDNLLENLWNLKGSGQRVICFLIRSAASAFFKTFGS</sequence>
<feature type="domain" description="Disease resistance protein Roq1-like winged-helix" evidence="7">
    <location>
        <begin position="277"/>
        <end position="313"/>
    </location>
</feature>
<dbReference type="Pfam" id="PF23282">
    <property type="entry name" value="WHD_ROQ1"/>
    <property type="match status" value="1"/>
</dbReference>
<dbReference type="GO" id="GO:0016829">
    <property type="term" value="F:lyase activity"/>
    <property type="evidence" value="ECO:0007669"/>
    <property type="project" value="InterPro"/>
</dbReference>
<evidence type="ECO:0000259" key="7">
    <source>
        <dbReference type="Pfam" id="PF23282"/>
    </source>
</evidence>
<feature type="region of interest" description="Disordered" evidence="4">
    <location>
        <begin position="994"/>
        <end position="1025"/>
    </location>
</feature>
<dbReference type="Gene3D" id="2.40.128.590">
    <property type="entry name" value="CpcT/CpeT domain"/>
    <property type="match status" value="1"/>
</dbReference>
<evidence type="ECO:0000259" key="9">
    <source>
        <dbReference type="Pfam" id="PF23598"/>
    </source>
</evidence>
<dbReference type="InterPro" id="IPR058546">
    <property type="entry name" value="RPS4B/Roq1-like_LRR"/>
</dbReference>
<feature type="region of interest" description="Disordered" evidence="4">
    <location>
        <begin position="1078"/>
        <end position="1110"/>
    </location>
</feature>
<dbReference type="SUPFAM" id="SSF52058">
    <property type="entry name" value="L domain-like"/>
    <property type="match status" value="2"/>
</dbReference>
<keyword evidence="1" id="KW-0433">Leucine-rich repeat</keyword>
<feature type="compositionally biased region" description="Acidic residues" evidence="4">
    <location>
        <begin position="1003"/>
        <end position="1012"/>
    </location>
</feature>
<dbReference type="Gene3D" id="3.80.10.10">
    <property type="entry name" value="Ribonuclease Inhibitor"/>
    <property type="match status" value="4"/>
</dbReference>
<dbReference type="SUPFAM" id="SSF52200">
    <property type="entry name" value="Toll/Interleukin receptor TIR domain"/>
    <property type="match status" value="1"/>
</dbReference>
<gene>
    <name evidence="10" type="ORF">FSB_LOCUS31265</name>
</gene>
<dbReference type="Pfam" id="PF06206">
    <property type="entry name" value="CpeT"/>
    <property type="match status" value="1"/>
</dbReference>
<dbReference type="InterPro" id="IPR002182">
    <property type="entry name" value="NB-ARC"/>
</dbReference>
<dbReference type="Pfam" id="PF23286">
    <property type="entry name" value="LRR_13"/>
    <property type="match status" value="1"/>
</dbReference>
<dbReference type="Gene3D" id="3.40.50.10140">
    <property type="entry name" value="Toll/interleukin-1 receptor homology (TIR) domain"/>
    <property type="match status" value="1"/>
</dbReference>
<dbReference type="Gene3D" id="3.40.50.300">
    <property type="entry name" value="P-loop containing nucleotide triphosphate hydrolases"/>
    <property type="match status" value="1"/>
</dbReference>
<dbReference type="GO" id="GO:0051707">
    <property type="term" value="P:response to other organism"/>
    <property type="evidence" value="ECO:0007669"/>
    <property type="project" value="UniProtKB-ARBA"/>
</dbReference>
<dbReference type="InterPro" id="IPR058192">
    <property type="entry name" value="WHD_ROQ1-like"/>
</dbReference>
<reference evidence="10" key="1">
    <citation type="submission" date="2018-02" db="EMBL/GenBank/DDBJ databases">
        <authorList>
            <person name="Cohen D.B."/>
            <person name="Kent A.D."/>
        </authorList>
    </citation>
    <scope>NUCLEOTIDE SEQUENCE</scope>
</reference>
<evidence type="ECO:0000259" key="5">
    <source>
        <dbReference type="Pfam" id="PF00931"/>
    </source>
</evidence>
<dbReference type="InterPro" id="IPR038672">
    <property type="entry name" value="CpcT/CpeT_sf"/>
</dbReference>
<feature type="domain" description="Disease resistance R13L4/SHOC-2-like LRR" evidence="9">
    <location>
        <begin position="1313"/>
        <end position="1396"/>
    </location>
</feature>
<dbReference type="InterPro" id="IPR055414">
    <property type="entry name" value="LRR_R13L4/SHOC2-like"/>
</dbReference>
<organism evidence="10">
    <name type="scientific">Fagus sylvatica</name>
    <name type="common">Beechnut</name>
    <dbReference type="NCBI Taxonomy" id="28930"/>
    <lineage>
        <taxon>Eukaryota</taxon>
        <taxon>Viridiplantae</taxon>
        <taxon>Streptophyta</taxon>
        <taxon>Embryophyta</taxon>
        <taxon>Tracheophyta</taxon>
        <taxon>Spermatophyta</taxon>
        <taxon>Magnoliopsida</taxon>
        <taxon>eudicotyledons</taxon>
        <taxon>Gunneridae</taxon>
        <taxon>Pentapetalae</taxon>
        <taxon>rosids</taxon>
        <taxon>fabids</taxon>
        <taxon>Fagales</taxon>
        <taxon>Fagaceae</taxon>
        <taxon>Fagus</taxon>
    </lineage>
</organism>
<dbReference type="Pfam" id="PF00931">
    <property type="entry name" value="NB-ARC"/>
    <property type="match status" value="1"/>
</dbReference>
<dbReference type="PANTHER" id="PTHR11017:SF559">
    <property type="entry name" value="DISEASE RESISTANCE PROTEIN CHL1"/>
    <property type="match status" value="1"/>
</dbReference>
<proteinExistence type="predicted"/>
<evidence type="ECO:0000259" key="8">
    <source>
        <dbReference type="Pfam" id="PF23286"/>
    </source>
</evidence>
<protein>
    <submittedName>
        <fullName evidence="10">Uncharacterized protein</fullName>
    </submittedName>
</protein>
<dbReference type="SMART" id="SM00369">
    <property type="entry name" value="LRR_TYP"/>
    <property type="match status" value="9"/>
</dbReference>
<dbReference type="GO" id="GO:0006952">
    <property type="term" value="P:defense response"/>
    <property type="evidence" value="ECO:0007669"/>
    <property type="project" value="UniProtKB-KW"/>
</dbReference>
<dbReference type="EMBL" id="OIVN01002410">
    <property type="protein sequence ID" value="SPD03383.1"/>
    <property type="molecule type" value="Genomic_DNA"/>
</dbReference>
<dbReference type="SUPFAM" id="SSF52540">
    <property type="entry name" value="P-loop containing nucleoside triphosphate hydrolases"/>
    <property type="match status" value="1"/>
</dbReference>
<dbReference type="InterPro" id="IPR035897">
    <property type="entry name" value="Toll_tir_struct_dom_sf"/>
</dbReference>